<evidence type="ECO:0000313" key="2">
    <source>
        <dbReference type="EMBL" id="XCF16587.1"/>
    </source>
</evidence>
<dbReference type="AlphaFoldDB" id="A0AAU8CDB5"/>
<proteinExistence type="predicted"/>
<dbReference type="RefSeq" id="WP_353634394.1">
    <property type="nucleotide sequence ID" value="NZ_CP159204.1"/>
</dbReference>
<dbReference type="GeneID" id="91110539"/>
<name>A0AAU8CDB5_9EURY</name>
<protein>
    <submittedName>
        <fullName evidence="2">Uncharacterized protein</fullName>
    </submittedName>
</protein>
<gene>
    <name evidence="2" type="ORF">ABSL23_15280</name>
</gene>
<dbReference type="EMBL" id="CP159204">
    <property type="protein sequence ID" value="XCF16587.1"/>
    <property type="molecule type" value="Genomic_DNA"/>
</dbReference>
<sequence>MVVGGNDRENEVDRPPWTGALAAGDDRERAEPAVLRHTGGVLTDADAAHADGGVARSDCVADDERGDVRRRTLTLSVP</sequence>
<dbReference type="KEGG" id="hanx:ABSL23_15280"/>
<feature type="compositionally biased region" description="Basic and acidic residues" evidence="1">
    <location>
        <begin position="1"/>
        <end position="14"/>
    </location>
</feature>
<organism evidence="2">
    <name type="scientific">Halobacterium sp. NMX12-1</name>
    <dbReference type="NCBI Taxonomy" id="3166650"/>
    <lineage>
        <taxon>Archaea</taxon>
        <taxon>Methanobacteriati</taxon>
        <taxon>Methanobacteriota</taxon>
        <taxon>Stenosarchaea group</taxon>
        <taxon>Halobacteria</taxon>
        <taxon>Halobacteriales</taxon>
        <taxon>Halobacteriaceae</taxon>
        <taxon>Halobacterium</taxon>
    </lineage>
</organism>
<reference evidence="2" key="1">
    <citation type="submission" date="2024-06" db="EMBL/GenBank/DDBJ databases">
        <title>Genome Sequence of an extremely halophilic archaeon isolated from Permian era halite, Salado Formation, Carlsbad, New Mexico: Halobacterium sp. strain NMX12-1.</title>
        <authorList>
            <person name="Sotoa L."/>
            <person name="DasSarma P."/>
            <person name="Anton B.P."/>
            <person name="Vincze T."/>
            <person name="Verma I."/>
            <person name="Eralp B."/>
            <person name="Powers D.W."/>
            <person name="Dozier B.L."/>
            <person name="Roberts R.J."/>
            <person name="DasSarma S."/>
        </authorList>
    </citation>
    <scope>NUCLEOTIDE SEQUENCE</scope>
    <source>
        <strain evidence="2">NMX12-1</strain>
    </source>
</reference>
<feature type="region of interest" description="Disordered" evidence="1">
    <location>
        <begin position="1"/>
        <end position="29"/>
    </location>
</feature>
<accession>A0AAU8CDB5</accession>
<evidence type="ECO:0000256" key="1">
    <source>
        <dbReference type="SAM" id="MobiDB-lite"/>
    </source>
</evidence>